<dbReference type="GeneID" id="64599156"/>
<name>A0A9P7D9P8_9AGAM</name>
<organism evidence="2 3">
    <name type="scientific">Suillus plorans</name>
    <dbReference type="NCBI Taxonomy" id="116603"/>
    <lineage>
        <taxon>Eukaryota</taxon>
        <taxon>Fungi</taxon>
        <taxon>Dikarya</taxon>
        <taxon>Basidiomycota</taxon>
        <taxon>Agaricomycotina</taxon>
        <taxon>Agaricomycetes</taxon>
        <taxon>Agaricomycetidae</taxon>
        <taxon>Boletales</taxon>
        <taxon>Suillineae</taxon>
        <taxon>Suillaceae</taxon>
        <taxon>Suillus</taxon>
    </lineage>
</organism>
<comment type="caution">
    <text evidence="2">The sequence shown here is derived from an EMBL/GenBank/DDBJ whole genome shotgun (WGS) entry which is preliminary data.</text>
</comment>
<evidence type="ECO:0008006" key="4">
    <source>
        <dbReference type="Google" id="ProtNLM"/>
    </source>
</evidence>
<proteinExistence type="predicted"/>
<dbReference type="EMBL" id="JABBWE010000111">
    <property type="protein sequence ID" value="KAG1785400.1"/>
    <property type="molecule type" value="Genomic_DNA"/>
</dbReference>
<dbReference type="AlphaFoldDB" id="A0A9P7D9P8"/>
<accession>A0A9P7D9P8</accession>
<evidence type="ECO:0000313" key="2">
    <source>
        <dbReference type="EMBL" id="KAG1785400.1"/>
    </source>
</evidence>
<dbReference type="Proteomes" id="UP000719766">
    <property type="component" value="Unassembled WGS sequence"/>
</dbReference>
<feature type="compositionally biased region" description="Acidic residues" evidence="1">
    <location>
        <begin position="719"/>
        <end position="738"/>
    </location>
</feature>
<dbReference type="OrthoDB" id="3246730at2759"/>
<evidence type="ECO:0000256" key="1">
    <source>
        <dbReference type="SAM" id="MobiDB-lite"/>
    </source>
</evidence>
<keyword evidence="3" id="KW-1185">Reference proteome</keyword>
<sequence length="754" mass="86008">MYLASALIHHGVIPCSPINPSVGMTIDCLEFYCIACQRCPNFSIQAFMKTLCDLQGKCFHSYLSRQLLIALDLYLLICTQVRSLVQEAIGRSAIDWNLKHACPACLYTLDVEPQLKFSLLYTMDGNDSLKRVLKRVPNEEHAEDLVSRNNPQSSELLTSQSIVDYRYLTREYVDSFTDALNPQVDLFNDDDEDNNPCAGQWKNMKDDKTKWMWGVFDESGIFMAVCRHSFTLIIADMVQSGERAKYPLAVVSRLLDTFGHNLGGGYNIGCRFKTTLSRSSLGPHARTLNHTSLVGAFHGHAHRRLCQLDHLTTYVTGLGLEDLKGYEQTFSKSNALAPATRYASVFHRCQAILGYFEHNDEFEIYHNLTTFLYNNYKQALDILYDGQTELGVTDKSELEVWLENERAYLLSHAHEPEQETLQMEYWQKLVNLSASKKELDGTAWSLTTPGSSFGQADISMTVRLKTARRHALENYKKDLKIIHDLEMKLGVDKHWQPEDIEWQNAGWLVANRKYQLALDTLEGLIVARIFELSKMNRAGTGYKMQKHISKALQVQSAAIRTALNRYNLTARALSSPHPALKWEDVVEYAFLADFELLRDARKDISQRLWATPSGRHAMDLYFKMCHAREEIKCLNVEIRHVATYLQDERHYLEECEILLHTLHPGLAHQVQILRNMHGRFLDYHCQRLQDIAGLPGFSRTLLPGQALHNSPGESASSPGDEDGLEDLEEEEDDEQLAEEESHTLQDILEVSGHD</sequence>
<dbReference type="PANTHER" id="PTHR33096:SF1">
    <property type="entry name" value="CXC1-LIKE CYSTEINE CLUSTER ASSOCIATED WITH KDZ TRANSPOSASES DOMAIN-CONTAINING PROTEIN"/>
    <property type="match status" value="1"/>
</dbReference>
<dbReference type="InterPro" id="IPR040521">
    <property type="entry name" value="KDZ"/>
</dbReference>
<feature type="region of interest" description="Disordered" evidence="1">
    <location>
        <begin position="703"/>
        <end position="754"/>
    </location>
</feature>
<gene>
    <name evidence="2" type="ORF">HD556DRAFT_1435129</name>
</gene>
<reference evidence="2" key="1">
    <citation type="journal article" date="2020" name="New Phytol.">
        <title>Comparative genomics reveals dynamic genome evolution in host specialist ectomycorrhizal fungi.</title>
        <authorList>
            <person name="Lofgren L.A."/>
            <person name="Nguyen N.H."/>
            <person name="Vilgalys R."/>
            <person name="Ruytinx J."/>
            <person name="Liao H.L."/>
            <person name="Branco S."/>
            <person name="Kuo A."/>
            <person name="LaButti K."/>
            <person name="Lipzen A."/>
            <person name="Andreopoulos W."/>
            <person name="Pangilinan J."/>
            <person name="Riley R."/>
            <person name="Hundley H."/>
            <person name="Na H."/>
            <person name="Barry K."/>
            <person name="Grigoriev I.V."/>
            <person name="Stajich J.E."/>
            <person name="Kennedy P.G."/>
        </authorList>
    </citation>
    <scope>NUCLEOTIDE SEQUENCE</scope>
    <source>
        <strain evidence="2">S12</strain>
    </source>
</reference>
<dbReference type="RefSeq" id="XP_041152883.1">
    <property type="nucleotide sequence ID" value="XM_041305392.1"/>
</dbReference>
<feature type="compositionally biased region" description="Polar residues" evidence="1">
    <location>
        <begin position="707"/>
        <end position="717"/>
    </location>
</feature>
<evidence type="ECO:0000313" key="3">
    <source>
        <dbReference type="Proteomes" id="UP000719766"/>
    </source>
</evidence>
<protein>
    <recommendedName>
        <fullName evidence="4">CxC1-like cysteine cluster associated with KDZ transposases domain-containing protein</fullName>
    </recommendedName>
</protein>
<dbReference type="PANTHER" id="PTHR33096">
    <property type="entry name" value="CXC2 DOMAIN-CONTAINING PROTEIN"/>
    <property type="match status" value="1"/>
</dbReference>
<dbReference type="Pfam" id="PF18758">
    <property type="entry name" value="KDZ"/>
    <property type="match status" value="1"/>
</dbReference>